<feature type="compositionally biased region" description="Polar residues" evidence="1">
    <location>
        <begin position="1"/>
        <end position="10"/>
    </location>
</feature>
<dbReference type="AlphaFoldDB" id="A0A1Y2I6M8"/>
<feature type="compositionally biased region" description="Polar residues" evidence="1">
    <location>
        <begin position="289"/>
        <end position="303"/>
    </location>
</feature>
<gene>
    <name evidence="2" type="ORF">PYCCODRAFT_1420507</name>
</gene>
<proteinExistence type="predicted"/>
<feature type="compositionally biased region" description="Basic residues" evidence="1">
    <location>
        <begin position="524"/>
        <end position="534"/>
    </location>
</feature>
<feature type="compositionally biased region" description="Pro residues" evidence="1">
    <location>
        <begin position="181"/>
        <end position="192"/>
    </location>
</feature>
<feature type="region of interest" description="Disordered" evidence="1">
    <location>
        <begin position="167"/>
        <end position="314"/>
    </location>
</feature>
<feature type="compositionally biased region" description="Low complexity" evidence="1">
    <location>
        <begin position="28"/>
        <end position="37"/>
    </location>
</feature>
<feature type="region of interest" description="Disordered" evidence="1">
    <location>
        <begin position="522"/>
        <end position="541"/>
    </location>
</feature>
<dbReference type="OrthoDB" id="3358418at2759"/>
<dbReference type="EMBL" id="KZ084165">
    <property type="protein sequence ID" value="OSC96814.1"/>
    <property type="molecule type" value="Genomic_DNA"/>
</dbReference>
<accession>A0A1Y2I6M8</accession>
<sequence>MSSSELSNALNPHVVARPRNRHVSSNVPATTPTTPAIPSQPPPIPHRSELELAIASPPLAQDTENPPTQVQQAPRNANPLLDLYRVIATARDAAAAERDRRIAWEREQEAKNLQRQAEMERQILSMREEINMLKAYISMQPHMPPPPAIRAPTITTTIPSIARIEPASPTMESSPQTPLSPISPVPRHPPNPQSAFVQGSSSRPLDSHLSATQDSTSQFLSHPSSNTASPHVPSATATQPASRSGSFEQLAPPTPQSTGPSISPMSTSPRPEVGMRKRPRYVLEDDSDYSTSSAEETGNASSTRARERRNGHDSRCLTIHHAMRIHIRKMMKLKPDDDLPESHFEGAPLLADQPVRFVWNKTTKQSAHNAAMKRRVVNDLKTNRSKYKHVEDKEFNKKNLESVFDQVFTTLRQNFKAQSDTTVASRMQRKENQKALRARRLQRKKMKLSNRVEARKKLDAFAQPVFETALQQECMSSEESDGEYVENGEKVQVFRTRGPSWRSTRFLRYLAILDEQDRIDKGAKPKRGVGRRIRREGPPKEGLFLPPKGLAPWMVSRRWLQETETLRPDLVGSLRELFTEVVQQESEVTRVMLGDESEDESAQEPTSAEVYAHVSDTSYSLHNALQPV</sequence>
<name>A0A1Y2I6M8_TRAC3</name>
<feature type="compositionally biased region" description="Polar residues" evidence="1">
    <location>
        <begin position="170"/>
        <end position="180"/>
    </location>
</feature>
<evidence type="ECO:0000256" key="1">
    <source>
        <dbReference type="SAM" id="MobiDB-lite"/>
    </source>
</evidence>
<feature type="compositionally biased region" description="Polar residues" evidence="1">
    <location>
        <begin position="256"/>
        <end position="269"/>
    </location>
</feature>
<evidence type="ECO:0000313" key="2">
    <source>
        <dbReference type="EMBL" id="OSC96814.1"/>
    </source>
</evidence>
<dbReference type="STRING" id="1353009.A0A1Y2I6M8"/>
<evidence type="ECO:0000313" key="3">
    <source>
        <dbReference type="Proteomes" id="UP000193067"/>
    </source>
</evidence>
<feature type="compositionally biased region" description="Basic and acidic residues" evidence="1">
    <location>
        <begin position="304"/>
        <end position="314"/>
    </location>
</feature>
<protein>
    <submittedName>
        <fullName evidence="2">Uncharacterized protein</fullName>
    </submittedName>
</protein>
<feature type="region of interest" description="Disordered" evidence="1">
    <location>
        <begin position="1"/>
        <end position="48"/>
    </location>
</feature>
<feature type="compositionally biased region" description="Polar residues" evidence="1">
    <location>
        <begin position="193"/>
        <end position="247"/>
    </location>
</feature>
<dbReference type="Proteomes" id="UP000193067">
    <property type="component" value="Unassembled WGS sequence"/>
</dbReference>
<keyword evidence="3" id="KW-1185">Reference proteome</keyword>
<organism evidence="2 3">
    <name type="scientific">Trametes coccinea (strain BRFM310)</name>
    <name type="common">Pycnoporus coccineus</name>
    <dbReference type="NCBI Taxonomy" id="1353009"/>
    <lineage>
        <taxon>Eukaryota</taxon>
        <taxon>Fungi</taxon>
        <taxon>Dikarya</taxon>
        <taxon>Basidiomycota</taxon>
        <taxon>Agaricomycotina</taxon>
        <taxon>Agaricomycetes</taxon>
        <taxon>Polyporales</taxon>
        <taxon>Polyporaceae</taxon>
        <taxon>Trametes</taxon>
    </lineage>
</organism>
<reference evidence="2 3" key="1">
    <citation type="journal article" date="2015" name="Biotechnol. Biofuels">
        <title>Enhanced degradation of softwood versus hardwood by the white-rot fungus Pycnoporus coccineus.</title>
        <authorList>
            <person name="Couturier M."/>
            <person name="Navarro D."/>
            <person name="Chevret D."/>
            <person name="Henrissat B."/>
            <person name="Piumi F."/>
            <person name="Ruiz-Duenas F.J."/>
            <person name="Martinez A.T."/>
            <person name="Grigoriev I.V."/>
            <person name="Riley R."/>
            <person name="Lipzen A."/>
            <person name="Berrin J.G."/>
            <person name="Master E.R."/>
            <person name="Rosso M.N."/>
        </authorList>
    </citation>
    <scope>NUCLEOTIDE SEQUENCE [LARGE SCALE GENOMIC DNA]</scope>
    <source>
        <strain evidence="2 3">BRFM310</strain>
    </source>
</reference>